<keyword evidence="1" id="KW-1133">Transmembrane helix</keyword>
<feature type="transmembrane region" description="Helical" evidence="1">
    <location>
        <begin position="81"/>
        <end position="102"/>
    </location>
</feature>
<keyword evidence="1" id="KW-0812">Transmembrane</keyword>
<evidence type="ECO:0000313" key="3">
    <source>
        <dbReference type="Proteomes" id="UP001060414"/>
    </source>
</evidence>
<keyword evidence="1" id="KW-0472">Membrane</keyword>
<dbReference type="RefSeq" id="WP_260747490.1">
    <property type="nucleotide sequence ID" value="NZ_CP092109.1"/>
</dbReference>
<dbReference type="EMBL" id="CP092109">
    <property type="protein sequence ID" value="UWZ79133.1"/>
    <property type="molecule type" value="Genomic_DNA"/>
</dbReference>
<proteinExistence type="predicted"/>
<gene>
    <name evidence="2" type="ORF">L9S41_15825</name>
</gene>
<reference evidence="2" key="1">
    <citation type="journal article" date="2022" name="Environ. Microbiol.">
        <title>Geoalkalibacter halelectricus SAP #1 sp. nov. possessing extracellular electron transfer and mineral#reducing capabilities from a haloalkaline environment.</title>
        <authorList>
            <person name="Yadav S."/>
            <person name="Singh R."/>
            <person name="Sundharam S.S."/>
            <person name="Chaudhary S."/>
            <person name="Krishnamurthi S."/>
            <person name="Patil S.A."/>
        </authorList>
    </citation>
    <scope>NUCLEOTIDE SEQUENCE</scope>
    <source>
        <strain evidence="2">SAP-1</strain>
    </source>
</reference>
<name>A0ABY5ZKN0_9BACT</name>
<accession>A0ABY5ZKN0</accession>
<protein>
    <submittedName>
        <fullName evidence="2">Uncharacterized protein</fullName>
    </submittedName>
</protein>
<organism evidence="2 3">
    <name type="scientific">Geoalkalibacter halelectricus</name>
    <dbReference type="NCBI Taxonomy" id="2847045"/>
    <lineage>
        <taxon>Bacteria</taxon>
        <taxon>Pseudomonadati</taxon>
        <taxon>Thermodesulfobacteriota</taxon>
        <taxon>Desulfuromonadia</taxon>
        <taxon>Desulfuromonadales</taxon>
        <taxon>Geoalkalibacteraceae</taxon>
        <taxon>Geoalkalibacter</taxon>
    </lineage>
</organism>
<keyword evidence="3" id="KW-1185">Reference proteome</keyword>
<evidence type="ECO:0000256" key="1">
    <source>
        <dbReference type="SAM" id="Phobius"/>
    </source>
</evidence>
<evidence type="ECO:0000313" key="2">
    <source>
        <dbReference type="EMBL" id="UWZ79133.1"/>
    </source>
</evidence>
<dbReference type="Proteomes" id="UP001060414">
    <property type="component" value="Chromosome"/>
</dbReference>
<feature type="transmembrane region" description="Helical" evidence="1">
    <location>
        <begin position="145"/>
        <end position="174"/>
    </location>
</feature>
<sequence>MTFPLLKLLLTLALPVVLFFGGGALMLHLSGRDQFPQTSAPESLPLHFRLGGYDRADVETYWAWLGAEGQLAELRFLEADLVFPLVYGGALLVSLLLTWSWLARPFRRAWLLAPLAATVVADWVENLVHWQQLRRVLRQEPVQDFWIHLASLATTAKILCFSLAAVLLVVLALWQLGRIARGTG</sequence>
<feature type="transmembrane region" description="Helical" evidence="1">
    <location>
        <begin position="109"/>
        <end position="125"/>
    </location>
</feature>